<name>A0A7J9E7U4_9ROSI</name>
<evidence type="ECO:0000313" key="1">
    <source>
        <dbReference type="EMBL" id="MBA0769001.1"/>
    </source>
</evidence>
<evidence type="ECO:0000313" key="2">
    <source>
        <dbReference type="Proteomes" id="UP000593568"/>
    </source>
</evidence>
<dbReference type="AlphaFoldDB" id="A0A7J9E7U4"/>
<dbReference type="EMBL" id="JABEZW010000007">
    <property type="protein sequence ID" value="MBA0769001.1"/>
    <property type="molecule type" value="Genomic_DNA"/>
</dbReference>
<dbReference type="Proteomes" id="UP000593568">
    <property type="component" value="Unassembled WGS sequence"/>
</dbReference>
<proteinExistence type="predicted"/>
<accession>A0A7J9E7U4</accession>
<protein>
    <submittedName>
        <fullName evidence="1">Uncharacterized protein</fullName>
    </submittedName>
</protein>
<reference evidence="1 2" key="1">
    <citation type="journal article" date="2019" name="Genome Biol. Evol.">
        <title>Insights into the evolution of the New World diploid cottons (Gossypium, subgenus Houzingenia) based on genome sequencing.</title>
        <authorList>
            <person name="Grover C.E."/>
            <person name="Arick M.A. 2nd"/>
            <person name="Thrash A."/>
            <person name="Conover J.L."/>
            <person name="Sanders W.S."/>
            <person name="Peterson D.G."/>
            <person name="Frelichowski J.E."/>
            <person name="Scheffler J.A."/>
            <person name="Scheffler B.E."/>
            <person name="Wendel J.F."/>
        </authorList>
    </citation>
    <scope>NUCLEOTIDE SEQUENCE [LARGE SCALE GENOMIC DNA]</scope>
    <source>
        <strain evidence="1">8</strain>
        <tissue evidence="1">Leaf</tissue>
    </source>
</reference>
<organism evidence="1 2">
    <name type="scientific">Gossypium trilobum</name>
    <dbReference type="NCBI Taxonomy" id="34281"/>
    <lineage>
        <taxon>Eukaryota</taxon>
        <taxon>Viridiplantae</taxon>
        <taxon>Streptophyta</taxon>
        <taxon>Embryophyta</taxon>
        <taxon>Tracheophyta</taxon>
        <taxon>Spermatophyta</taxon>
        <taxon>Magnoliopsida</taxon>
        <taxon>eudicotyledons</taxon>
        <taxon>Gunneridae</taxon>
        <taxon>Pentapetalae</taxon>
        <taxon>rosids</taxon>
        <taxon>malvids</taxon>
        <taxon>Malvales</taxon>
        <taxon>Malvaceae</taxon>
        <taxon>Malvoideae</taxon>
        <taxon>Gossypium</taxon>
    </lineage>
</organism>
<gene>
    <name evidence="1" type="ORF">Gotri_017769</name>
</gene>
<sequence>MEPPATQSIETSTKSFQVEEDEQDKVVDEWFVLFVFV</sequence>
<comment type="caution">
    <text evidence="1">The sequence shown here is derived from an EMBL/GenBank/DDBJ whole genome shotgun (WGS) entry which is preliminary data.</text>
</comment>
<keyword evidence="2" id="KW-1185">Reference proteome</keyword>